<proteinExistence type="predicted"/>
<evidence type="ECO:0000313" key="2">
    <source>
        <dbReference type="Proteomes" id="UP000281604"/>
    </source>
</evidence>
<protein>
    <submittedName>
        <fullName evidence="1">Uncharacterized protein</fullName>
    </submittedName>
</protein>
<dbReference type="AlphaFoldDB" id="A0A3M4B7U3"/>
<sequence length="76" mass="8361">MQQPPQPTQENLVSIVSMTLSELRAERQQLVTLLADTAQEASCAPVAGWVNGPVRLREYRNVSGRTSLISRKDAVP</sequence>
<evidence type="ECO:0000313" key="1">
    <source>
        <dbReference type="EMBL" id="RMP15222.1"/>
    </source>
</evidence>
<organism evidence="1 2">
    <name type="scientific">Pseudomonas syringae pv. persicae</name>
    <dbReference type="NCBI Taxonomy" id="237306"/>
    <lineage>
        <taxon>Bacteria</taxon>
        <taxon>Pseudomonadati</taxon>
        <taxon>Pseudomonadota</taxon>
        <taxon>Gammaproteobacteria</taxon>
        <taxon>Pseudomonadales</taxon>
        <taxon>Pseudomonadaceae</taxon>
        <taxon>Pseudomonas</taxon>
    </lineage>
</organism>
<gene>
    <name evidence="1" type="ORF">ALQ30_101583</name>
</gene>
<comment type="caution">
    <text evidence="1">The sequence shown here is derived from an EMBL/GenBank/DDBJ whole genome shotgun (WGS) entry which is preliminary data.</text>
</comment>
<dbReference type="Proteomes" id="UP000281604">
    <property type="component" value="Unassembled WGS sequence"/>
</dbReference>
<accession>A0A3M4B7U3</accession>
<dbReference type="EMBL" id="RBQE01000010">
    <property type="protein sequence ID" value="RMP15222.1"/>
    <property type="molecule type" value="Genomic_DNA"/>
</dbReference>
<name>A0A3M4B7U3_9PSED</name>
<reference evidence="1 2" key="1">
    <citation type="submission" date="2018-08" db="EMBL/GenBank/DDBJ databases">
        <title>Recombination of ecologically and evolutionarily significant loci maintains genetic cohesion in the Pseudomonas syringae species complex.</title>
        <authorList>
            <person name="Dillon M."/>
            <person name="Thakur S."/>
            <person name="Almeida R.N.D."/>
            <person name="Weir B.S."/>
            <person name="Guttman D.S."/>
        </authorList>
    </citation>
    <scope>NUCLEOTIDE SEQUENCE [LARGE SCALE GENOMIC DNA]</scope>
    <source>
        <strain evidence="1 2">ICMP 3706</strain>
    </source>
</reference>